<dbReference type="GeneID" id="95984338"/>
<reference evidence="2 3" key="1">
    <citation type="submission" date="2023-08" db="EMBL/GenBank/DDBJ databases">
        <title>Annotated Genome Sequence of Vanrija albida AlHP1.</title>
        <authorList>
            <person name="Herzog R."/>
        </authorList>
    </citation>
    <scope>NUCLEOTIDE SEQUENCE [LARGE SCALE GENOMIC DNA]</scope>
    <source>
        <strain evidence="2 3">AlHP1</strain>
    </source>
</reference>
<feature type="region of interest" description="Disordered" evidence="1">
    <location>
        <begin position="1"/>
        <end position="34"/>
    </location>
</feature>
<dbReference type="RefSeq" id="XP_069209258.1">
    <property type="nucleotide sequence ID" value="XM_069351840.1"/>
</dbReference>
<feature type="compositionally biased region" description="Basic and acidic residues" evidence="1">
    <location>
        <begin position="83"/>
        <end position="94"/>
    </location>
</feature>
<comment type="caution">
    <text evidence="2">The sequence shown here is derived from an EMBL/GenBank/DDBJ whole genome shotgun (WGS) entry which is preliminary data.</text>
</comment>
<feature type="region of interest" description="Disordered" evidence="1">
    <location>
        <begin position="78"/>
        <end position="110"/>
    </location>
</feature>
<keyword evidence="3" id="KW-1185">Reference proteome</keyword>
<evidence type="ECO:0000313" key="2">
    <source>
        <dbReference type="EMBL" id="KAL1409314.1"/>
    </source>
</evidence>
<evidence type="ECO:0000313" key="3">
    <source>
        <dbReference type="Proteomes" id="UP001565368"/>
    </source>
</evidence>
<organism evidence="2 3">
    <name type="scientific">Vanrija albida</name>
    <dbReference type="NCBI Taxonomy" id="181172"/>
    <lineage>
        <taxon>Eukaryota</taxon>
        <taxon>Fungi</taxon>
        <taxon>Dikarya</taxon>
        <taxon>Basidiomycota</taxon>
        <taxon>Agaricomycotina</taxon>
        <taxon>Tremellomycetes</taxon>
        <taxon>Trichosporonales</taxon>
        <taxon>Trichosporonaceae</taxon>
        <taxon>Vanrija</taxon>
    </lineage>
</organism>
<gene>
    <name evidence="2" type="ORF">Q8F55_003295</name>
</gene>
<accession>A0ABR3Q3K2</accession>
<dbReference type="EMBL" id="JBBXJM010000003">
    <property type="protein sequence ID" value="KAL1409314.1"/>
    <property type="molecule type" value="Genomic_DNA"/>
</dbReference>
<sequence length="110" mass="11966">MSSTLQHSTREVRFADGTRPFKLKPAPEPVKPALMTRSPRVYHLPSAAGFQRASNSGLPRSPACFDLAAVLSSPDFNTASDCTPREYVPRDPRIGQKPRPTALLTPPPSP</sequence>
<evidence type="ECO:0000256" key="1">
    <source>
        <dbReference type="SAM" id="MobiDB-lite"/>
    </source>
</evidence>
<protein>
    <submittedName>
        <fullName evidence="2">Uncharacterized protein</fullName>
    </submittedName>
</protein>
<dbReference type="Proteomes" id="UP001565368">
    <property type="component" value="Unassembled WGS sequence"/>
</dbReference>
<proteinExistence type="predicted"/>
<name>A0ABR3Q3K2_9TREE</name>